<evidence type="ECO:0000259" key="3">
    <source>
        <dbReference type="Pfam" id="PF03061"/>
    </source>
</evidence>
<keyword evidence="5" id="KW-1185">Reference proteome</keyword>
<dbReference type="Gene3D" id="3.10.129.10">
    <property type="entry name" value="Hotdog Thioesterase"/>
    <property type="match status" value="1"/>
</dbReference>
<sequence>MSASEADALARRVADTMLSKEGTGPSWGLVIEESREGYARVRMLLRPDMANGHGIVHGGMIFSLADSAFAYACNSRNATTVAAHAAISFLSPAKVGETLIAEAVERSRSGRSGVYAVQVKADDGRTVAEFQGLSREIGGAIV</sequence>
<protein>
    <submittedName>
        <fullName evidence="4">Hydroxyphenylacetyl-CoA thioesterase PaaI</fullName>
        <ecNumber evidence="4">3.1.2.-</ecNumber>
    </submittedName>
</protein>
<dbReference type="InterPro" id="IPR052723">
    <property type="entry name" value="Acyl-CoA_thioesterase_PaaI"/>
</dbReference>
<evidence type="ECO:0000256" key="1">
    <source>
        <dbReference type="ARBA" id="ARBA00008324"/>
    </source>
</evidence>
<dbReference type="EMBL" id="JAKFGM010000002">
    <property type="protein sequence ID" value="MCF2515163.1"/>
    <property type="molecule type" value="Genomic_DNA"/>
</dbReference>
<dbReference type="PANTHER" id="PTHR42856">
    <property type="entry name" value="ACYL-COENZYME A THIOESTERASE PAAI"/>
    <property type="match status" value="1"/>
</dbReference>
<accession>A0A9X1QNJ2</accession>
<organism evidence="4 5">
    <name type="scientific">Sphingomonas cremea</name>
    <dbReference type="NCBI Taxonomy" id="2904799"/>
    <lineage>
        <taxon>Bacteria</taxon>
        <taxon>Pseudomonadati</taxon>
        <taxon>Pseudomonadota</taxon>
        <taxon>Alphaproteobacteria</taxon>
        <taxon>Sphingomonadales</taxon>
        <taxon>Sphingomonadaceae</taxon>
        <taxon>Sphingomonas</taxon>
    </lineage>
</organism>
<dbReference type="SUPFAM" id="SSF54637">
    <property type="entry name" value="Thioesterase/thiol ester dehydrase-isomerase"/>
    <property type="match status" value="1"/>
</dbReference>
<dbReference type="GO" id="GO:0016289">
    <property type="term" value="F:acyl-CoA hydrolase activity"/>
    <property type="evidence" value="ECO:0007669"/>
    <property type="project" value="TreeGrafter"/>
</dbReference>
<dbReference type="Proteomes" id="UP001139410">
    <property type="component" value="Unassembled WGS sequence"/>
</dbReference>
<dbReference type="NCBIfam" id="TIGR02286">
    <property type="entry name" value="PaaD"/>
    <property type="match status" value="1"/>
</dbReference>
<feature type="domain" description="Thioesterase" evidence="3">
    <location>
        <begin position="53"/>
        <end position="128"/>
    </location>
</feature>
<dbReference type="NCBIfam" id="TIGR00369">
    <property type="entry name" value="unchar_dom_1"/>
    <property type="match status" value="1"/>
</dbReference>
<comment type="similarity">
    <text evidence="1">Belongs to the thioesterase PaaI family.</text>
</comment>
<keyword evidence="2 4" id="KW-0378">Hydrolase</keyword>
<dbReference type="EC" id="3.1.2.-" evidence="4"/>
<dbReference type="CDD" id="cd03443">
    <property type="entry name" value="PaaI_thioesterase"/>
    <property type="match status" value="1"/>
</dbReference>
<dbReference type="Pfam" id="PF03061">
    <property type="entry name" value="4HBT"/>
    <property type="match status" value="1"/>
</dbReference>
<dbReference type="AlphaFoldDB" id="A0A9X1QNJ2"/>
<dbReference type="PANTHER" id="PTHR42856:SF1">
    <property type="entry name" value="ACYL-COENZYME A THIOESTERASE PAAI"/>
    <property type="match status" value="1"/>
</dbReference>
<name>A0A9X1QNJ2_9SPHN</name>
<dbReference type="InterPro" id="IPR029069">
    <property type="entry name" value="HotDog_dom_sf"/>
</dbReference>
<dbReference type="InterPro" id="IPR011973">
    <property type="entry name" value="PaaD"/>
</dbReference>
<dbReference type="InterPro" id="IPR003736">
    <property type="entry name" value="PAAI_dom"/>
</dbReference>
<dbReference type="RefSeq" id="WP_235067679.1">
    <property type="nucleotide sequence ID" value="NZ_JAKFGM010000002.1"/>
</dbReference>
<comment type="caution">
    <text evidence="4">The sequence shown here is derived from an EMBL/GenBank/DDBJ whole genome shotgun (WGS) entry which is preliminary data.</text>
</comment>
<dbReference type="InterPro" id="IPR006683">
    <property type="entry name" value="Thioestr_dom"/>
</dbReference>
<gene>
    <name evidence="4" type="primary">paaI</name>
    <name evidence="4" type="ORF">LVY65_08825</name>
</gene>
<dbReference type="FunFam" id="3.10.129.10:FF:000022">
    <property type="entry name" value="Phenylacetic acid degradation protein"/>
    <property type="match status" value="1"/>
</dbReference>
<reference evidence="4" key="1">
    <citation type="submission" date="2022-01" db="EMBL/GenBank/DDBJ databases">
        <authorList>
            <person name="Jo J.-H."/>
            <person name="Im W.-T."/>
        </authorList>
    </citation>
    <scope>NUCLEOTIDE SEQUENCE</scope>
    <source>
        <strain evidence="4">G124</strain>
    </source>
</reference>
<proteinExistence type="inferred from homology"/>
<evidence type="ECO:0000313" key="5">
    <source>
        <dbReference type="Proteomes" id="UP001139410"/>
    </source>
</evidence>
<evidence type="ECO:0000313" key="4">
    <source>
        <dbReference type="EMBL" id="MCF2515163.1"/>
    </source>
</evidence>
<evidence type="ECO:0000256" key="2">
    <source>
        <dbReference type="ARBA" id="ARBA00022801"/>
    </source>
</evidence>